<accession>A0A0X3P6D6</accession>
<dbReference type="EMBL" id="GEEE01015887">
    <property type="protein sequence ID" value="JAP47338.1"/>
    <property type="molecule type" value="Transcribed_RNA"/>
</dbReference>
<sequence length="111" mass="11809">MWFDSSRFIGMMVSLAIPSVGSPYICRLDLLGKKCTFILGGPQSFTMAHSTNPESVELNDAALGTLVIKSNVPYILASCVTEMLLGGCSAKVIETSKAVNSSGTMTYKCCT</sequence>
<name>A0A0X3P6D6_SCHSO</name>
<proteinExistence type="predicted"/>
<gene>
    <name evidence="1" type="ORF">TR94093</name>
</gene>
<dbReference type="AlphaFoldDB" id="A0A0X3P6D6"/>
<organism evidence="1">
    <name type="scientific">Schistocephalus solidus</name>
    <name type="common">Tapeworm</name>
    <dbReference type="NCBI Taxonomy" id="70667"/>
    <lineage>
        <taxon>Eukaryota</taxon>
        <taxon>Metazoa</taxon>
        <taxon>Spiralia</taxon>
        <taxon>Lophotrochozoa</taxon>
        <taxon>Platyhelminthes</taxon>
        <taxon>Cestoda</taxon>
        <taxon>Eucestoda</taxon>
        <taxon>Diphyllobothriidea</taxon>
        <taxon>Diphyllobothriidae</taxon>
        <taxon>Schistocephalus</taxon>
    </lineage>
</organism>
<evidence type="ECO:0000313" key="1">
    <source>
        <dbReference type="EMBL" id="JAP47338.1"/>
    </source>
</evidence>
<protein>
    <submittedName>
        <fullName evidence="1">Uncharacterized protein</fullName>
    </submittedName>
</protein>
<reference evidence="1" key="1">
    <citation type="submission" date="2016-01" db="EMBL/GenBank/DDBJ databases">
        <title>Reference transcriptome for the parasite Schistocephalus solidus: insights into the molecular evolution of parasitism.</title>
        <authorList>
            <person name="Hebert F.O."/>
            <person name="Grambauer S."/>
            <person name="Barber I."/>
            <person name="Landry C.R."/>
            <person name="Aubin-Horth N."/>
        </authorList>
    </citation>
    <scope>NUCLEOTIDE SEQUENCE</scope>
</reference>